<dbReference type="PANTHER" id="PTHR21064">
    <property type="entry name" value="AMINOGLYCOSIDE PHOSPHOTRANSFERASE DOMAIN-CONTAINING PROTEIN-RELATED"/>
    <property type="match status" value="1"/>
</dbReference>
<dbReference type="SUPFAM" id="SSF56112">
    <property type="entry name" value="Protein kinase-like (PK-like)"/>
    <property type="match status" value="1"/>
</dbReference>
<dbReference type="InterPro" id="IPR011009">
    <property type="entry name" value="Kinase-like_dom_sf"/>
</dbReference>
<dbReference type="InterPro" id="IPR002575">
    <property type="entry name" value="Aminoglycoside_PTrfase"/>
</dbReference>
<dbReference type="AlphaFoldDB" id="A0A926DX76"/>
<accession>A0A926DX76</accession>
<sequence length="280" mass="32747">MKTMDWLYYLKRQNLSVSLPLKTLQGKFATCVENEGETYILSAFEKADGQNWDKKDPQRWNAAVFNHWGRFMGDMHCKTKSYTPANNIDIRHSFTGREALGDSIRNCPPVNKIAEDLIAQMLSLPKTKDSYGLIHYDLHPWNFFIEKDHINAFDFDDSLYGWFSLDIGIALYHGLWWGRKDDSGTDYTNSLIGNFLDGYLSANPLSDYWLDKIPMFMKFRKICQFSWFYSPHNTDDLHNLLDCMEQDRLFADCSIDKQLFTNRFYQSANFAAQHHIAVYS</sequence>
<dbReference type="Gene3D" id="3.90.1200.10">
    <property type="match status" value="1"/>
</dbReference>
<organism evidence="3 4">
    <name type="scientific">Bianquea renquensis</name>
    <dbReference type="NCBI Taxonomy" id="2763661"/>
    <lineage>
        <taxon>Bacteria</taxon>
        <taxon>Bacillati</taxon>
        <taxon>Bacillota</taxon>
        <taxon>Clostridia</taxon>
        <taxon>Eubacteriales</taxon>
        <taxon>Bianqueaceae</taxon>
        <taxon>Bianquea</taxon>
    </lineage>
</organism>
<evidence type="ECO:0000313" key="4">
    <source>
        <dbReference type="Proteomes" id="UP000657006"/>
    </source>
</evidence>
<evidence type="ECO:0000259" key="2">
    <source>
        <dbReference type="Pfam" id="PF01636"/>
    </source>
</evidence>
<dbReference type="GO" id="GO:0004413">
    <property type="term" value="F:homoserine kinase activity"/>
    <property type="evidence" value="ECO:0007669"/>
    <property type="project" value="TreeGrafter"/>
</dbReference>
<gene>
    <name evidence="3" type="ORF">H8730_16200</name>
</gene>
<proteinExistence type="inferred from homology"/>
<dbReference type="EMBL" id="JACRSQ010000045">
    <property type="protein sequence ID" value="MBC8545084.1"/>
    <property type="molecule type" value="Genomic_DNA"/>
</dbReference>
<comment type="similarity">
    <text evidence="1">Belongs to the pseudomonas-type ThrB family.</text>
</comment>
<protein>
    <submittedName>
        <fullName evidence="3">Phosphotransferase</fullName>
    </submittedName>
</protein>
<dbReference type="GO" id="GO:0009088">
    <property type="term" value="P:threonine biosynthetic process"/>
    <property type="evidence" value="ECO:0007669"/>
    <property type="project" value="TreeGrafter"/>
</dbReference>
<dbReference type="Proteomes" id="UP000657006">
    <property type="component" value="Unassembled WGS sequence"/>
</dbReference>
<feature type="domain" description="Aminoglycoside phosphotransferase" evidence="2">
    <location>
        <begin position="5"/>
        <end position="199"/>
    </location>
</feature>
<evidence type="ECO:0000256" key="1">
    <source>
        <dbReference type="ARBA" id="ARBA00038240"/>
    </source>
</evidence>
<dbReference type="RefSeq" id="WP_249290188.1">
    <property type="nucleotide sequence ID" value="NZ_JACRSQ010000045.1"/>
</dbReference>
<evidence type="ECO:0000313" key="3">
    <source>
        <dbReference type="EMBL" id="MBC8545084.1"/>
    </source>
</evidence>
<keyword evidence="4" id="KW-1185">Reference proteome</keyword>
<dbReference type="Pfam" id="PF01636">
    <property type="entry name" value="APH"/>
    <property type="match status" value="1"/>
</dbReference>
<comment type="caution">
    <text evidence="3">The sequence shown here is derived from an EMBL/GenBank/DDBJ whole genome shotgun (WGS) entry which is preliminary data.</text>
</comment>
<name>A0A926DX76_9FIRM</name>
<dbReference type="InterPro" id="IPR050249">
    <property type="entry name" value="Pseudomonas-type_ThrB"/>
</dbReference>
<dbReference type="PANTHER" id="PTHR21064:SF6">
    <property type="entry name" value="AMINOGLYCOSIDE PHOSPHOTRANSFERASE DOMAIN-CONTAINING PROTEIN"/>
    <property type="match status" value="1"/>
</dbReference>
<reference evidence="3" key="1">
    <citation type="submission" date="2020-08" db="EMBL/GenBank/DDBJ databases">
        <title>Genome public.</title>
        <authorList>
            <person name="Liu C."/>
            <person name="Sun Q."/>
        </authorList>
    </citation>
    <scope>NUCLEOTIDE SEQUENCE</scope>
    <source>
        <strain evidence="3">NSJ-32</strain>
    </source>
</reference>